<keyword evidence="4" id="KW-0410">Iron transport</keyword>
<sequence length="689" mass="77393">MQETKNLSHLATGAFAAAGILGCGMGYADEQVETLAPSVVYSKSDYLIGEVDAASSGVAGRDELSRRPILRRGELLEVVPGMIVTQHAGGGKANQYFVRGFNLDHGTDFHVGLDGMPANYRTHGHGQGYADINFIVPEFVERLDYGKGPFDTRFGDLSTAGHAEYQLYDVLPEGMLSLSYGSYDYYRFLYGDSWALGRGHLSFGMEYSHENGPWKKGDDFDRYNIFARYHVGDADNYWNSTFLAYQGQWDSSDQIPLRAVEGGLLDRYDAVDPTTGGESSRYSLSSQWQMSEGGTKTHLDTWVGYYDMELFSNFTYNLNDPVRGDQFEQSDSRIFAGFDLWHEWEHEVFGREARTRVGLQSRNDWINDIGLHLTEARDRYETIRKDDVYVGSLGVYVDHETRINDWLKVGGGLRGDGFRFKVDSDLEANSGSETDGIVSPKFRVVMGPWNETEFYFNAGLGFHSNDARGVTIEVDPTDGVTPLDQVDPLVRTKGLEWGVRSNAVENLTTTLALWYLESDSELVYVGDAGTSEAGDGSERWGVELAAYWHANDWIHLDGEYSWSHAQFVGVPSGMKDIPNAVEHAVSAGITLGREEGYFGSLRARYFTPRPLEESGSVKSDESFIVNARVGYRKENWEVSLDVLNVLDRNDNDIEYYYESRLPSEMNGVEGKHIHPAEPRQVRLNVVYRF</sequence>
<dbReference type="Proteomes" id="UP000184510">
    <property type="component" value="Unassembled WGS sequence"/>
</dbReference>
<keyword evidence="14" id="KW-1185">Reference proteome</keyword>
<evidence type="ECO:0000256" key="1">
    <source>
        <dbReference type="ARBA" id="ARBA00004571"/>
    </source>
</evidence>
<evidence type="ECO:0000256" key="8">
    <source>
        <dbReference type="ARBA" id="ARBA00023077"/>
    </source>
</evidence>
<evidence type="ECO:0000313" key="13">
    <source>
        <dbReference type="EMBL" id="SHI75562.1"/>
    </source>
</evidence>
<evidence type="ECO:0000256" key="3">
    <source>
        <dbReference type="ARBA" id="ARBA00022452"/>
    </source>
</evidence>
<reference evidence="13 14" key="1">
    <citation type="submission" date="2016-11" db="EMBL/GenBank/DDBJ databases">
        <authorList>
            <person name="Jaros S."/>
            <person name="Januszkiewicz K."/>
            <person name="Wedrychowicz H."/>
        </authorList>
    </citation>
    <scope>NUCLEOTIDE SEQUENCE [LARGE SCALE GENOMIC DNA]</scope>
    <source>
        <strain evidence="13 14">DSM 18772</strain>
    </source>
</reference>
<dbReference type="RefSeq" id="WP_143158188.1">
    <property type="nucleotide sequence ID" value="NZ_FQYR01000002.1"/>
</dbReference>
<dbReference type="Gene3D" id="2.170.130.10">
    <property type="entry name" value="TonB-dependent receptor, plug domain"/>
    <property type="match status" value="1"/>
</dbReference>
<dbReference type="PANTHER" id="PTHR32552">
    <property type="entry name" value="FERRICHROME IRON RECEPTOR-RELATED"/>
    <property type="match status" value="1"/>
</dbReference>
<keyword evidence="2 11" id="KW-0813">Transport</keyword>
<name>A0A1M6DQS2_9BACT</name>
<dbReference type="GO" id="GO:0006826">
    <property type="term" value="P:iron ion transport"/>
    <property type="evidence" value="ECO:0007669"/>
    <property type="project" value="UniProtKB-KW"/>
</dbReference>
<evidence type="ECO:0000259" key="12">
    <source>
        <dbReference type="Pfam" id="PF07715"/>
    </source>
</evidence>
<dbReference type="SUPFAM" id="SSF56935">
    <property type="entry name" value="Porins"/>
    <property type="match status" value="1"/>
</dbReference>
<evidence type="ECO:0000256" key="11">
    <source>
        <dbReference type="PROSITE-ProRule" id="PRU01360"/>
    </source>
</evidence>
<comment type="similarity">
    <text evidence="11">Belongs to the TonB-dependent receptor family.</text>
</comment>
<evidence type="ECO:0000256" key="9">
    <source>
        <dbReference type="ARBA" id="ARBA00023136"/>
    </source>
</evidence>
<evidence type="ECO:0000256" key="5">
    <source>
        <dbReference type="ARBA" id="ARBA00022692"/>
    </source>
</evidence>
<dbReference type="InterPro" id="IPR036942">
    <property type="entry name" value="Beta-barrel_TonB_sf"/>
</dbReference>
<keyword evidence="6" id="KW-0408">Iron</keyword>
<dbReference type="STRING" id="1123071.SAMN02745181_0809"/>
<evidence type="ECO:0000256" key="10">
    <source>
        <dbReference type="ARBA" id="ARBA00023237"/>
    </source>
</evidence>
<dbReference type="GO" id="GO:0009279">
    <property type="term" value="C:cell outer membrane"/>
    <property type="evidence" value="ECO:0007669"/>
    <property type="project" value="UniProtKB-SubCell"/>
</dbReference>
<dbReference type="InParanoid" id="A0A1M6DQS2"/>
<evidence type="ECO:0000256" key="2">
    <source>
        <dbReference type="ARBA" id="ARBA00022448"/>
    </source>
</evidence>
<dbReference type="Gene3D" id="2.40.170.20">
    <property type="entry name" value="TonB-dependent receptor, beta-barrel domain"/>
    <property type="match status" value="1"/>
</dbReference>
<keyword evidence="8" id="KW-0798">TonB box</keyword>
<dbReference type="InterPro" id="IPR012910">
    <property type="entry name" value="Plug_dom"/>
</dbReference>
<dbReference type="Pfam" id="PF07715">
    <property type="entry name" value="Plug"/>
    <property type="match status" value="1"/>
</dbReference>
<keyword evidence="13" id="KW-0675">Receptor</keyword>
<dbReference type="InterPro" id="IPR039426">
    <property type="entry name" value="TonB-dep_rcpt-like"/>
</dbReference>
<keyword evidence="7" id="KW-0406">Ion transport</keyword>
<keyword evidence="9 11" id="KW-0472">Membrane</keyword>
<dbReference type="EMBL" id="FQYR01000002">
    <property type="protein sequence ID" value="SHI75562.1"/>
    <property type="molecule type" value="Genomic_DNA"/>
</dbReference>
<comment type="subcellular location">
    <subcellularLocation>
        <location evidence="1 11">Cell outer membrane</location>
        <topology evidence="1 11">Multi-pass membrane protein</topology>
    </subcellularLocation>
</comment>
<proteinExistence type="inferred from homology"/>
<dbReference type="PROSITE" id="PS51257">
    <property type="entry name" value="PROKAR_LIPOPROTEIN"/>
    <property type="match status" value="1"/>
</dbReference>
<evidence type="ECO:0000256" key="7">
    <source>
        <dbReference type="ARBA" id="ARBA00023065"/>
    </source>
</evidence>
<dbReference type="AlphaFoldDB" id="A0A1M6DQS2"/>
<dbReference type="InterPro" id="IPR037066">
    <property type="entry name" value="Plug_dom_sf"/>
</dbReference>
<organism evidence="13 14">
    <name type="scientific">Rubritalea squalenifaciens DSM 18772</name>
    <dbReference type="NCBI Taxonomy" id="1123071"/>
    <lineage>
        <taxon>Bacteria</taxon>
        <taxon>Pseudomonadati</taxon>
        <taxon>Verrucomicrobiota</taxon>
        <taxon>Verrucomicrobiia</taxon>
        <taxon>Verrucomicrobiales</taxon>
        <taxon>Rubritaleaceae</taxon>
        <taxon>Rubritalea</taxon>
    </lineage>
</organism>
<dbReference type="OrthoDB" id="99480at2"/>
<gene>
    <name evidence="13" type="ORF">SAMN02745181_0809</name>
</gene>
<protein>
    <submittedName>
        <fullName evidence="13">Outer membrane receptor proteins, mostly Fe transport</fullName>
    </submittedName>
</protein>
<dbReference type="PANTHER" id="PTHR32552:SF81">
    <property type="entry name" value="TONB-DEPENDENT OUTER MEMBRANE RECEPTOR"/>
    <property type="match status" value="1"/>
</dbReference>
<evidence type="ECO:0000256" key="4">
    <source>
        <dbReference type="ARBA" id="ARBA00022496"/>
    </source>
</evidence>
<keyword evidence="5 11" id="KW-0812">Transmembrane</keyword>
<evidence type="ECO:0000313" key="14">
    <source>
        <dbReference type="Proteomes" id="UP000184510"/>
    </source>
</evidence>
<feature type="domain" description="TonB-dependent receptor plug" evidence="12">
    <location>
        <begin position="55"/>
        <end position="161"/>
    </location>
</feature>
<dbReference type="PROSITE" id="PS52016">
    <property type="entry name" value="TONB_DEPENDENT_REC_3"/>
    <property type="match status" value="1"/>
</dbReference>
<keyword evidence="10 11" id="KW-0998">Cell outer membrane</keyword>
<accession>A0A1M6DQS2</accession>
<evidence type="ECO:0000256" key="6">
    <source>
        <dbReference type="ARBA" id="ARBA00023004"/>
    </source>
</evidence>
<keyword evidence="3 11" id="KW-1134">Transmembrane beta strand</keyword>